<dbReference type="EMBL" id="JBDPZC010000008">
    <property type="protein sequence ID" value="MEO3714626.1"/>
    <property type="molecule type" value="Genomic_DNA"/>
</dbReference>
<dbReference type="Proteomes" id="UP001462640">
    <property type="component" value="Unassembled WGS sequence"/>
</dbReference>
<gene>
    <name evidence="4" type="ORF">ABDJ40_17795</name>
</gene>
<dbReference type="InterPro" id="IPR050465">
    <property type="entry name" value="UPF0194_transport"/>
</dbReference>
<proteinExistence type="predicted"/>
<comment type="caution">
    <text evidence="4">The sequence shown here is derived from an EMBL/GenBank/DDBJ whole genome shotgun (WGS) entry which is preliminary data.</text>
</comment>
<evidence type="ECO:0000313" key="5">
    <source>
        <dbReference type="Proteomes" id="UP001462640"/>
    </source>
</evidence>
<reference evidence="4 5" key="1">
    <citation type="submission" date="2024-05" db="EMBL/GenBank/DDBJ databases">
        <title>Roseateles sp. 2.12 16S ribosomal RNA gene Genome sequencing and assembly.</title>
        <authorList>
            <person name="Woo H."/>
        </authorList>
    </citation>
    <scope>NUCLEOTIDE SEQUENCE [LARGE SCALE GENOMIC DNA]</scope>
    <source>
        <strain evidence="4 5">2.12</strain>
    </source>
</reference>
<accession>A0ABV0GHT4</accession>
<feature type="coiled-coil region" evidence="3">
    <location>
        <begin position="259"/>
        <end position="286"/>
    </location>
</feature>
<dbReference type="RefSeq" id="WP_347611708.1">
    <property type="nucleotide sequence ID" value="NZ_JBDPZC010000008.1"/>
</dbReference>
<evidence type="ECO:0000256" key="3">
    <source>
        <dbReference type="SAM" id="Coils"/>
    </source>
</evidence>
<dbReference type="Gene3D" id="1.10.287.470">
    <property type="entry name" value="Helix hairpin bin"/>
    <property type="match status" value="1"/>
</dbReference>
<keyword evidence="5" id="KW-1185">Reference proteome</keyword>
<dbReference type="PANTHER" id="PTHR32347:SF23">
    <property type="entry name" value="BLL5650 PROTEIN"/>
    <property type="match status" value="1"/>
</dbReference>
<dbReference type="PANTHER" id="PTHR32347">
    <property type="entry name" value="EFFLUX SYSTEM COMPONENT YKNX-RELATED"/>
    <property type="match status" value="1"/>
</dbReference>
<evidence type="ECO:0000313" key="4">
    <source>
        <dbReference type="EMBL" id="MEO3714626.1"/>
    </source>
</evidence>
<keyword evidence="2 3" id="KW-0175">Coiled coil</keyword>
<protein>
    <submittedName>
        <fullName evidence="4">HlyD family efflux transporter periplasmic adaptor subunit</fullName>
    </submittedName>
</protein>
<comment type="subcellular location">
    <subcellularLocation>
        <location evidence="1">Cell envelope</location>
    </subcellularLocation>
</comment>
<evidence type="ECO:0000256" key="2">
    <source>
        <dbReference type="ARBA" id="ARBA00023054"/>
    </source>
</evidence>
<evidence type="ECO:0000256" key="1">
    <source>
        <dbReference type="ARBA" id="ARBA00004196"/>
    </source>
</evidence>
<dbReference type="Gene3D" id="2.40.50.100">
    <property type="match status" value="1"/>
</dbReference>
<sequence length="460" mass="49993">MSAADPNASLLNLLQLQRRAREAGSPEALGFVMVNETLQLLPYRQAVLWTQAGLGQVAAVSGLPQPDPSAPYVQWMARLCRHLIRQPAGLDEVGAVPKPQTGPREVDVQGLPQDLSADWSQWLPASAVWLSLGPAAQAGGGEAEAGLLLARDAPWQPHEMALLQELGHAYAHAFHAFGPRQAWRGRLGRALSGKVRRRWLAAALLLSLCPVRLTALAQAEVVPQNPFMVRAPLDGVIERFDIHPNAAVQPGTPLFSLDTSALRTRMELARKALDAAQEEYRQSAQAAVTSDKNRAETALRRGKLQEKAVEVDYTTEQLARIQVKSDRSGVAVFADGNDWVGKAVSLGERVLLIADPAQVELLAWLPAADLLPLAVGDRLTLYPQGAPLQSFEARISSVAYRAEMTRDGFLAYRIKASFEAGQASPRIGQLGSARLYGGWAPLIYVALRRPLAVARQWLGW</sequence>
<organism evidence="4 5">
    <name type="scientific">Roseateles flavus</name>
    <dbReference type="NCBI Taxonomy" id="3149041"/>
    <lineage>
        <taxon>Bacteria</taxon>
        <taxon>Pseudomonadati</taxon>
        <taxon>Pseudomonadota</taxon>
        <taxon>Betaproteobacteria</taxon>
        <taxon>Burkholderiales</taxon>
        <taxon>Sphaerotilaceae</taxon>
        <taxon>Roseateles</taxon>
    </lineage>
</organism>
<name>A0ABV0GHT4_9BURK</name>
<dbReference type="SUPFAM" id="SSF111369">
    <property type="entry name" value="HlyD-like secretion proteins"/>
    <property type="match status" value="1"/>
</dbReference>